<dbReference type="EMBL" id="AYJU01000015">
    <property type="protein sequence ID" value="EST55053.1"/>
    <property type="molecule type" value="Genomic_DNA"/>
</dbReference>
<comment type="caution">
    <text evidence="2">The sequence shown here is derived from an EMBL/GenBank/DDBJ whole genome shotgun (WGS) entry which is preliminary data.</text>
</comment>
<evidence type="ECO:0000256" key="1">
    <source>
        <dbReference type="SAM" id="SignalP"/>
    </source>
</evidence>
<name>V6MI18_9BACL</name>
<gene>
    <name evidence="2" type="ORF">T458_09045</name>
</gene>
<dbReference type="AlphaFoldDB" id="V6MI18"/>
<sequence length="91" mass="9998">MKRFGRIGCFNVIALVIALLTGSSCVAISPPQASAASEMAGPQDPKEVEQFADDFFNRPEIKEHSGHMCRITSTFRVVFFQTVIFSSQSVL</sequence>
<accession>V6MI18</accession>
<organism evidence="2 3">
    <name type="scientific">Brevibacillus panacihumi W25</name>
    <dbReference type="NCBI Taxonomy" id="1408254"/>
    <lineage>
        <taxon>Bacteria</taxon>
        <taxon>Bacillati</taxon>
        <taxon>Bacillota</taxon>
        <taxon>Bacilli</taxon>
        <taxon>Bacillales</taxon>
        <taxon>Paenibacillaceae</taxon>
        <taxon>Brevibacillus</taxon>
    </lineage>
</organism>
<proteinExistence type="predicted"/>
<dbReference type="PATRIC" id="fig|1408254.3.peg.1788"/>
<feature type="chain" id="PRO_5004751531" evidence="1">
    <location>
        <begin position="36"/>
        <end position="91"/>
    </location>
</feature>
<protein>
    <submittedName>
        <fullName evidence="2">Uncharacterized protein</fullName>
    </submittedName>
</protein>
<evidence type="ECO:0000313" key="3">
    <source>
        <dbReference type="Proteomes" id="UP000017973"/>
    </source>
</evidence>
<dbReference type="HOGENOM" id="CLU_2421187_0_0_9"/>
<dbReference type="PROSITE" id="PS51257">
    <property type="entry name" value="PROKAR_LIPOPROTEIN"/>
    <property type="match status" value="1"/>
</dbReference>
<dbReference type="RefSeq" id="WP_023555786.1">
    <property type="nucleotide sequence ID" value="NZ_KI629782.1"/>
</dbReference>
<evidence type="ECO:0000313" key="2">
    <source>
        <dbReference type="EMBL" id="EST55053.1"/>
    </source>
</evidence>
<keyword evidence="3" id="KW-1185">Reference proteome</keyword>
<dbReference type="Proteomes" id="UP000017973">
    <property type="component" value="Unassembled WGS sequence"/>
</dbReference>
<reference evidence="2 3" key="1">
    <citation type="journal article" date="2014" name="Genome Announc.">
        <title>Draft Genome Sequence of Brevibacillus panacihumi Strain W25, a Halotolerant Hydrocarbon-Degrading Bacterium.</title>
        <authorList>
            <person name="Wang X."/>
            <person name="Jin D."/>
            <person name="Zhou L."/>
            <person name="Wu L."/>
            <person name="An W."/>
            <person name="Chen Y."/>
            <person name="Zhao L."/>
        </authorList>
    </citation>
    <scope>NUCLEOTIDE SEQUENCE [LARGE SCALE GENOMIC DNA]</scope>
    <source>
        <strain evidence="2 3">W25</strain>
    </source>
</reference>
<feature type="signal peptide" evidence="1">
    <location>
        <begin position="1"/>
        <end position="35"/>
    </location>
</feature>
<keyword evidence="1" id="KW-0732">Signal</keyword>